<evidence type="ECO:0000259" key="3">
    <source>
        <dbReference type="PROSITE" id="PS51724"/>
    </source>
</evidence>
<feature type="region of interest" description="Disordered" evidence="1">
    <location>
        <begin position="373"/>
        <end position="392"/>
    </location>
</feature>
<evidence type="ECO:0000256" key="1">
    <source>
        <dbReference type="SAM" id="MobiDB-lite"/>
    </source>
</evidence>
<feature type="region of interest" description="Disordered" evidence="1">
    <location>
        <begin position="489"/>
        <end position="524"/>
    </location>
</feature>
<dbReference type="Proteomes" id="UP001549366">
    <property type="component" value="Unassembled WGS sequence"/>
</dbReference>
<proteinExistence type="predicted"/>
<evidence type="ECO:0000313" key="5">
    <source>
        <dbReference type="Proteomes" id="UP001549366"/>
    </source>
</evidence>
<keyword evidence="5" id="KW-1185">Reference proteome</keyword>
<name>A0ABV2SH59_9GAMM</name>
<evidence type="ECO:0000256" key="2">
    <source>
        <dbReference type="SAM" id="SignalP"/>
    </source>
</evidence>
<comment type="caution">
    <text evidence="4">The sequence shown here is derived from an EMBL/GenBank/DDBJ whole genome shotgun (WGS) entry which is preliminary data.</text>
</comment>
<feature type="compositionally biased region" description="Polar residues" evidence="1">
    <location>
        <begin position="91"/>
        <end position="103"/>
    </location>
</feature>
<evidence type="ECO:0000313" key="4">
    <source>
        <dbReference type="EMBL" id="MET4757117.1"/>
    </source>
</evidence>
<keyword evidence="4" id="KW-0132">Cell division</keyword>
<dbReference type="Gene3D" id="3.30.70.1070">
    <property type="entry name" value="Sporulation related repeat"/>
    <property type="match status" value="3"/>
</dbReference>
<dbReference type="Pfam" id="PF05036">
    <property type="entry name" value="SPOR"/>
    <property type="match status" value="1"/>
</dbReference>
<feature type="compositionally biased region" description="Polar residues" evidence="1">
    <location>
        <begin position="493"/>
        <end position="511"/>
    </location>
</feature>
<dbReference type="InterPro" id="IPR036680">
    <property type="entry name" value="SPOR-like_sf"/>
</dbReference>
<feature type="compositionally biased region" description="Low complexity" evidence="1">
    <location>
        <begin position="126"/>
        <end position="144"/>
    </location>
</feature>
<feature type="region of interest" description="Disordered" evidence="1">
    <location>
        <begin position="67"/>
        <end position="160"/>
    </location>
</feature>
<accession>A0ABV2SH59</accession>
<dbReference type="GO" id="GO:0051301">
    <property type="term" value="P:cell division"/>
    <property type="evidence" value="ECO:0007669"/>
    <property type="project" value="UniProtKB-KW"/>
</dbReference>
<feature type="domain" description="SPOR" evidence="3">
    <location>
        <begin position="394"/>
        <end position="472"/>
    </location>
</feature>
<sequence>MPGRVLFTCKPLSLSVVAALAPLSAPVAEALLLPPKPLALSSSWDCKSNANNDWLCRRDATSDYSQPLEEVARQRKYQPAQAREDYLSANGEPSANRESSTNRGYLPAPEGGQYPPQQEYNPAYPSSSNNSFRNTPYQALYQPAPDYPQPPPARQYRESPVTRLPSEQFLPISHKQPVTFAEAESQNLNRLLNAPHGSYVLQWLAAHTPKPLRELQNYYPVLQEAAIVQYRRNGKEWYVLLDGPFNDRNSATEALQAAPRSGMINKLYPWTRSVASIQKLDLVRPDITNPIPEQPVLADQYNMPVGSPQPAETMFASIAPAYPSMEQASDYSYEYPDYNTVTQPESHDYNTNPFQQPIQYNQQKPEHLRGYKRNTERQSSQQYQQEKESEKVLEAPPGSYTIQWLASSKRETLERTKQRFPYLEDAQVIQYRKRGRNWYVLASPAYGSLAMAKRALEQPAYARIATRLYPRVRPVDSLRQLVALSKPARQDQRITASQHRSRLSRQPSASPAQPVRNHPGSLLQNSDGSYTIQWFAANKPESIKKMKQRFPELASAITVHYRRNQKDWYVLLQGQFSSSSEALSIIKSPVMQDAVRVLHPWTRPLTSLKKLGIRET</sequence>
<organism evidence="4 5">
    <name type="scientific">Endozoicomonas lisbonensis</name>
    <dbReference type="NCBI Taxonomy" id="3120522"/>
    <lineage>
        <taxon>Bacteria</taxon>
        <taxon>Pseudomonadati</taxon>
        <taxon>Pseudomonadota</taxon>
        <taxon>Gammaproteobacteria</taxon>
        <taxon>Oceanospirillales</taxon>
        <taxon>Endozoicomonadaceae</taxon>
        <taxon>Endozoicomonas</taxon>
    </lineage>
</organism>
<dbReference type="PROSITE" id="PS51724">
    <property type="entry name" value="SPOR"/>
    <property type="match status" value="2"/>
</dbReference>
<keyword evidence="4" id="KW-0131">Cell cycle</keyword>
<feature type="signal peptide" evidence="2">
    <location>
        <begin position="1"/>
        <end position="30"/>
    </location>
</feature>
<gene>
    <name evidence="4" type="ORF">V5J35_002309</name>
</gene>
<reference evidence="4 5" key="1">
    <citation type="submission" date="2024-06" db="EMBL/GenBank/DDBJ databases">
        <title>Genomic Encyclopedia of Type Strains, Phase V (KMG-V): Genome sequencing to study the core and pangenomes of soil and plant-associated prokaryotes.</title>
        <authorList>
            <person name="Whitman W."/>
        </authorList>
    </citation>
    <scope>NUCLEOTIDE SEQUENCE [LARGE SCALE GENOMIC DNA]</scope>
    <source>
        <strain evidence="4 5">NE40</strain>
    </source>
</reference>
<feature type="domain" description="SPOR" evidence="3">
    <location>
        <begin position="193"/>
        <end position="273"/>
    </location>
</feature>
<keyword evidence="2" id="KW-0732">Signal</keyword>
<dbReference type="EMBL" id="JBEWTB010000002">
    <property type="protein sequence ID" value="MET4757117.1"/>
    <property type="molecule type" value="Genomic_DNA"/>
</dbReference>
<feature type="chain" id="PRO_5046947356" evidence="2">
    <location>
        <begin position="31"/>
        <end position="616"/>
    </location>
</feature>
<dbReference type="RefSeq" id="WP_354007293.1">
    <property type="nucleotide sequence ID" value="NZ_JBEWTA010000001.1"/>
</dbReference>
<protein>
    <submittedName>
        <fullName evidence="4">Septal ring-binding cell division protein DamX</fullName>
    </submittedName>
</protein>
<dbReference type="InterPro" id="IPR007730">
    <property type="entry name" value="SPOR-like_dom"/>
</dbReference>